<feature type="transmembrane region" description="Helical" evidence="8">
    <location>
        <begin position="201"/>
        <end position="219"/>
    </location>
</feature>
<proteinExistence type="inferred from homology"/>
<evidence type="ECO:0000256" key="7">
    <source>
        <dbReference type="ARBA" id="ARBA00023136"/>
    </source>
</evidence>
<evidence type="ECO:0000256" key="1">
    <source>
        <dbReference type="ARBA" id="ARBA00004651"/>
    </source>
</evidence>
<dbReference type="InterPro" id="IPR037294">
    <property type="entry name" value="ABC_BtuC-like"/>
</dbReference>
<feature type="transmembrane region" description="Helical" evidence="8">
    <location>
        <begin position="250"/>
        <end position="276"/>
    </location>
</feature>
<dbReference type="InterPro" id="IPR000522">
    <property type="entry name" value="ABC_transptr_permease_BtuC"/>
</dbReference>
<keyword evidence="7 8" id="KW-0472">Membrane</keyword>
<evidence type="ECO:0000313" key="9">
    <source>
        <dbReference type="EMBL" id="MDH8679151.1"/>
    </source>
</evidence>
<keyword evidence="3" id="KW-0813">Transport</keyword>
<comment type="caution">
    <text evidence="9">The sequence shown here is derived from an EMBL/GenBank/DDBJ whole genome shotgun (WGS) entry which is preliminary data.</text>
</comment>
<dbReference type="Proteomes" id="UP001158045">
    <property type="component" value="Unassembled WGS sequence"/>
</dbReference>
<dbReference type="CDD" id="cd06550">
    <property type="entry name" value="TM_ABC_iron-siderophores_like"/>
    <property type="match status" value="1"/>
</dbReference>
<dbReference type="PANTHER" id="PTHR30472:SF25">
    <property type="entry name" value="ABC TRANSPORTER PERMEASE PROTEIN MJ0876-RELATED"/>
    <property type="match status" value="1"/>
</dbReference>
<evidence type="ECO:0000256" key="3">
    <source>
        <dbReference type="ARBA" id="ARBA00022448"/>
    </source>
</evidence>
<evidence type="ECO:0000256" key="8">
    <source>
        <dbReference type="SAM" id="Phobius"/>
    </source>
</evidence>
<sequence length="343" mass="36926">MEYTKKRKANSVKIIILVVFLIMIAIFAVTQGSVKIPVSQVVKIIIHSKDADQIKPSYIFIVNQVRLPRIILSILVGGVLSIIGTVFQAVFKNPMADPYVMGVSSGAAFGATMGIIFGFGISIAGLGMVSIMAFVGAFSTMLLVYQLSKVGGRVSTTGILLAGIVVNAILSSVISFVMLLNHNDIDKIVTWTMGSFNASSWDHVKLFLIPMFVGVAYMLSLSRELNTLAISENDAKNIGVNVELIKKGTLVVASMLAALSVSVSGIIGFVGLIVPHLFRMIFGSDHRILLPVSFIGGGLFMVICDTMARSLLGNMEIPVGIITSIIGGPFFLMLLQRHKRKFI</sequence>
<name>A0ABT6NFH4_9FIRM</name>
<dbReference type="RefSeq" id="WP_281095048.1">
    <property type="nucleotide sequence ID" value="NZ_JARYZI010000009.1"/>
</dbReference>
<accession>A0ABT6NFH4</accession>
<keyword evidence="10" id="KW-1185">Reference proteome</keyword>
<feature type="transmembrane region" description="Helical" evidence="8">
    <location>
        <begin position="12"/>
        <end position="30"/>
    </location>
</feature>
<feature type="transmembrane region" description="Helical" evidence="8">
    <location>
        <begin position="158"/>
        <end position="180"/>
    </location>
</feature>
<dbReference type="Gene3D" id="1.10.3470.10">
    <property type="entry name" value="ABC transporter involved in vitamin B12 uptake, BtuC"/>
    <property type="match status" value="1"/>
</dbReference>
<gene>
    <name evidence="9" type="ORF">QE109_13405</name>
</gene>
<evidence type="ECO:0000256" key="4">
    <source>
        <dbReference type="ARBA" id="ARBA00022475"/>
    </source>
</evidence>
<feature type="transmembrane region" description="Helical" evidence="8">
    <location>
        <begin position="70"/>
        <end position="91"/>
    </location>
</feature>
<reference evidence="9 10" key="1">
    <citation type="submission" date="2023-04" db="EMBL/GenBank/DDBJ databases">
        <title>Fusibacter bizertensis strain WBS, isolated from littoral bottom sediments of the Arctic seas - biochemical and genomic analysis.</title>
        <authorList>
            <person name="Brioukhanov A.L."/>
        </authorList>
    </citation>
    <scope>NUCLEOTIDE SEQUENCE [LARGE SCALE GENOMIC DNA]</scope>
    <source>
        <strain evidence="9 10">WBS</strain>
    </source>
</reference>
<dbReference type="PANTHER" id="PTHR30472">
    <property type="entry name" value="FERRIC ENTEROBACTIN TRANSPORT SYSTEM PERMEASE PROTEIN"/>
    <property type="match status" value="1"/>
</dbReference>
<comment type="subcellular location">
    <subcellularLocation>
        <location evidence="1">Cell membrane</location>
        <topology evidence="1">Multi-pass membrane protein</topology>
    </subcellularLocation>
</comment>
<keyword evidence="6 8" id="KW-1133">Transmembrane helix</keyword>
<dbReference type="SUPFAM" id="SSF81345">
    <property type="entry name" value="ABC transporter involved in vitamin B12 uptake, BtuC"/>
    <property type="match status" value="1"/>
</dbReference>
<comment type="similarity">
    <text evidence="2">Belongs to the binding-protein-dependent transport system permease family. FecCD subfamily.</text>
</comment>
<evidence type="ECO:0000313" key="10">
    <source>
        <dbReference type="Proteomes" id="UP001158045"/>
    </source>
</evidence>
<keyword evidence="4" id="KW-1003">Cell membrane</keyword>
<feature type="transmembrane region" description="Helical" evidence="8">
    <location>
        <begin position="288"/>
        <end position="311"/>
    </location>
</feature>
<feature type="transmembrane region" description="Helical" evidence="8">
    <location>
        <begin position="317"/>
        <end position="335"/>
    </location>
</feature>
<evidence type="ECO:0000256" key="2">
    <source>
        <dbReference type="ARBA" id="ARBA00007935"/>
    </source>
</evidence>
<evidence type="ECO:0000256" key="5">
    <source>
        <dbReference type="ARBA" id="ARBA00022692"/>
    </source>
</evidence>
<protein>
    <submittedName>
        <fullName evidence="9">Iron ABC transporter permease</fullName>
    </submittedName>
</protein>
<feature type="transmembrane region" description="Helical" evidence="8">
    <location>
        <begin position="112"/>
        <end position="138"/>
    </location>
</feature>
<organism evidence="9 10">
    <name type="scientific">Fusibacter bizertensis</name>
    <dbReference type="NCBI Taxonomy" id="1488331"/>
    <lineage>
        <taxon>Bacteria</taxon>
        <taxon>Bacillati</taxon>
        <taxon>Bacillota</taxon>
        <taxon>Clostridia</taxon>
        <taxon>Eubacteriales</taxon>
        <taxon>Eubacteriales Family XII. Incertae Sedis</taxon>
        <taxon>Fusibacter</taxon>
    </lineage>
</organism>
<evidence type="ECO:0000256" key="6">
    <source>
        <dbReference type="ARBA" id="ARBA00022989"/>
    </source>
</evidence>
<dbReference type="EMBL" id="JARYZI010000009">
    <property type="protein sequence ID" value="MDH8679151.1"/>
    <property type="molecule type" value="Genomic_DNA"/>
</dbReference>
<keyword evidence="5 8" id="KW-0812">Transmembrane</keyword>
<dbReference type="Pfam" id="PF01032">
    <property type="entry name" value="FecCD"/>
    <property type="match status" value="1"/>
</dbReference>